<evidence type="ECO:0000256" key="1">
    <source>
        <dbReference type="SAM" id="MobiDB-lite"/>
    </source>
</evidence>
<feature type="signal peptide" evidence="2">
    <location>
        <begin position="1"/>
        <end position="25"/>
    </location>
</feature>
<name>A0A839ZCB0_9HYPH</name>
<dbReference type="Gene3D" id="1.20.1270.180">
    <property type="match status" value="1"/>
</dbReference>
<evidence type="ECO:0000313" key="4">
    <source>
        <dbReference type="EMBL" id="MBB3772326.1"/>
    </source>
</evidence>
<gene>
    <name evidence="4" type="ORF">FHS55_002938</name>
</gene>
<dbReference type="EMBL" id="JACICD010000005">
    <property type="protein sequence ID" value="MBB3772326.1"/>
    <property type="molecule type" value="Genomic_DNA"/>
</dbReference>
<dbReference type="AlphaFoldDB" id="A0A839ZCB0"/>
<organism evidence="4 5">
    <name type="scientific">Ancylobacter tetraedralis</name>
    <dbReference type="NCBI Taxonomy" id="217068"/>
    <lineage>
        <taxon>Bacteria</taxon>
        <taxon>Pseudomonadati</taxon>
        <taxon>Pseudomonadota</taxon>
        <taxon>Alphaproteobacteria</taxon>
        <taxon>Hyphomicrobiales</taxon>
        <taxon>Xanthobacteraceae</taxon>
        <taxon>Ancylobacter</taxon>
    </lineage>
</organism>
<proteinExistence type="predicted"/>
<feature type="compositionally biased region" description="Pro residues" evidence="1">
    <location>
        <begin position="155"/>
        <end position="167"/>
    </location>
</feature>
<evidence type="ECO:0000259" key="3">
    <source>
        <dbReference type="Pfam" id="PF07007"/>
    </source>
</evidence>
<dbReference type="Pfam" id="PF07007">
    <property type="entry name" value="LprI"/>
    <property type="match status" value="1"/>
</dbReference>
<dbReference type="Proteomes" id="UP000533469">
    <property type="component" value="Unassembled WGS sequence"/>
</dbReference>
<dbReference type="RefSeq" id="WP_183190486.1">
    <property type="nucleotide sequence ID" value="NZ_JACICD010000005.1"/>
</dbReference>
<comment type="caution">
    <text evidence="4">The sequence shown here is derived from an EMBL/GenBank/DDBJ whole genome shotgun (WGS) entry which is preliminary data.</text>
</comment>
<feature type="domain" description="Lysozyme inhibitor LprI-like N-terminal" evidence="3">
    <location>
        <begin position="41"/>
        <end position="141"/>
    </location>
</feature>
<keyword evidence="2" id="KW-0732">Signal</keyword>
<sequence length="222" mass="23205">MLFGHGIAAAMLVMMLALSGHSAVAAPEGECVKGKDARIYLDCLNQVQKAGEQRLDQAVAAALAGIEARQELQPPQRRRWIALFNESQSRFVNWRNFECQSIAPYEGGAGEKTVGGRLGGTAVIEQRITCLTSLNDTRAADIERRYPLPADVPRLEPPANSPAPTTPPAAAATPPAPVRPTPAAARAASPAPPSGGALPVTAPAEAPRASDTPPGSVRIILP</sequence>
<evidence type="ECO:0000256" key="2">
    <source>
        <dbReference type="SAM" id="SignalP"/>
    </source>
</evidence>
<evidence type="ECO:0000313" key="5">
    <source>
        <dbReference type="Proteomes" id="UP000533469"/>
    </source>
</evidence>
<protein>
    <submittedName>
        <fullName evidence="4">Uncharacterized protein YecT (DUF1311 family)</fullName>
    </submittedName>
</protein>
<reference evidence="4 5" key="1">
    <citation type="submission" date="2020-08" db="EMBL/GenBank/DDBJ databases">
        <title>Genomic Encyclopedia of Type Strains, Phase IV (KMG-IV): sequencing the most valuable type-strain genomes for metagenomic binning, comparative biology and taxonomic classification.</title>
        <authorList>
            <person name="Goeker M."/>
        </authorList>
    </citation>
    <scope>NUCLEOTIDE SEQUENCE [LARGE SCALE GENOMIC DNA]</scope>
    <source>
        <strain evidence="4 5">DSM 5895</strain>
    </source>
</reference>
<dbReference type="InterPro" id="IPR009739">
    <property type="entry name" value="LprI-like_N"/>
</dbReference>
<feature type="region of interest" description="Disordered" evidence="1">
    <location>
        <begin position="148"/>
        <end position="222"/>
    </location>
</feature>
<accession>A0A839ZCB0</accession>
<feature type="chain" id="PRO_5033035111" evidence="2">
    <location>
        <begin position="26"/>
        <end position="222"/>
    </location>
</feature>
<keyword evidence="5" id="KW-1185">Reference proteome</keyword>